<organism evidence="1">
    <name type="scientific">Eucalyptus grandis</name>
    <name type="common">Flooded gum</name>
    <dbReference type="NCBI Taxonomy" id="71139"/>
    <lineage>
        <taxon>Eukaryota</taxon>
        <taxon>Viridiplantae</taxon>
        <taxon>Streptophyta</taxon>
        <taxon>Embryophyta</taxon>
        <taxon>Tracheophyta</taxon>
        <taxon>Spermatophyta</taxon>
        <taxon>Magnoliopsida</taxon>
        <taxon>eudicotyledons</taxon>
        <taxon>Gunneridae</taxon>
        <taxon>Pentapetalae</taxon>
        <taxon>rosids</taxon>
        <taxon>malvids</taxon>
        <taxon>Myrtales</taxon>
        <taxon>Myrtaceae</taxon>
        <taxon>Myrtoideae</taxon>
        <taxon>Eucalypteae</taxon>
        <taxon>Eucalyptus</taxon>
    </lineage>
</organism>
<dbReference type="AlphaFoldDB" id="A0A059B352"/>
<proteinExistence type="predicted"/>
<dbReference type="EMBL" id="KK198760">
    <property type="protein sequence ID" value="KCW60667.1"/>
    <property type="molecule type" value="Genomic_DNA"/>
</dbReference>
<dbReference type="InParanoid" id="A0A059B352"/>
<protein>
    <submittedName>
        <fullName evidence="1">Uncharacterized protein</fullName>
    </submittedName>
</protein>
<evidence type="ECO:0000313" key="1">
    <source>
        <dbReference type="EMBL" id="KCW60667.1"/>
    </source>
</evidence>
<gene>
    <name evidence="1" type="ORF">EUGRSUZ_H03397</name>
</gene>
<name>A0A059B352_EUCGR</name>
<dbReference type="Gramene" id="KCW60667">
    <property type="protein sequence ID" value="KCW60667"/>
    <property type="gene ID" value="EUGRSUZ_H03397"/>
</dbReference>
<reference evidence="1" key="1">
    <citation type="submission" date="2013-07" db="EMBL/GenBank/DDBJ databases">
        <title>The genome of Eucalyptus grandis.</title>
        <authorList>
            <person name="Schmutz J."/>
            <person name="Hayes R."/>
            <person name="Myburg A."/>
            <person name="Tuskan G."/>
            <person name="Grattapaglia D."/>
            <person name="Rokhsar D.S."/>
        </authorList>
    </citation>
    <scope>NUCLEOTIDE SEQUENCE</scope>
    <source>
        <tissue evidence="1">Leaf extractions</tissue>
    </source>
</reference>
<accession>A0A059B352</accession>
<sequence length="74" mass="8523">MQEISCTPHAHQEFESNNVSINPTKSLHPLDIQSQETEMNLELLCIKICIIIYVFPPPEFLKAVPFMHLISIFL</sequence>